<protein>
    <submittedName>
        <fullName evidence="1">Uncharacterized protein</fullName>
    </submittedName>
</protein>
<name>A0A853F6U6_9GAMM</name>
<proteinExistence type="predicted"/>
<dbReference type="EMBL" id="JACCHT010000001">
    <property type="protein sequence ID" value="NYT27455.1"/>
    <property type="molecule type" value="Genomic_DNA"/>
</dbReference>
<evidence type="ECO:0000313" key="2">
    <source>
        <dbReference type="Proteomes" id="UP000568751"/>
    </source>
</evidence>
<comment type="caution">
    <text evidence="1">The sequence shown here is derived from an EMBL/GenBank/DDBJ whole genome shotgun (WGS) entry which is preliminary data.</text>
</comment>
<accession>A0A853F6U6</accession>
<gene>
    <name evidence="1" type="ORF">H0A76_05865</name>
</gene>
<organism evidence="1 2">
    <name type="scientific">Candidatus Thiodubiliella endoseptemdiera</name>
    <dbReference type="NCBI Taxonomy" id="2738886"/>
    <lineage>
        <taxon>Bacteria</taxon>
        <taxon>Pseudomonadati</taxon>
        <taxon>Pseudomonadota</taxon>
        <taxon>Gammaproteobacteria</taxon>
        <taxon>Candidatus Pseudothioglobaceae</taxon>
        <taxon>Candidatus Thiodubiliella</taxon>
    </lineage>
</organism>
<evidence type="ECO:0000313" key="1">
    <source>
        <dbReference type="EMBL" id="NYT27455.1"/>
    </source>
</evidence>
<dbReference type="Proteomes" id="UP000568751">
    <property type="component" value="Unassembled WGS sequence"/>
</dbReference>
<dbReference type="AlphaFoldDB" id="A0A853F6U6"/>
<reference evidence="1 2" key="1">
    <citation type="submission" date="2020-05" db="EMBL/GenBank/DDBJ databases">
        <title>Horizontal transmission and recombination maintain forever young bacterial symbiont genomes.</title>
        <authorList>
            <person name="Russell S.L."/>
            <person name="Pepper-Tunick E."/>
            <person name="Svedberg J."/>
            <person name="Byrne A."/>
            <person name="Ruelas Castillo J."/>
            <person name="Vollmers C."/>
            <person name="Beinart R.A."/>
            <person name="Corbett-Detig R."/>
        </authorList>
    </citation>
    <scope>NUCLEOTIDE SEQUENCE [LARGE SCALE GENOMIC DNA]</scope>
    <source>
        <strain evidence="1">455</strain>
    </source>
</reference>
<sequence>MAVVTLSDGTNQQLAPSTAVTYDTINPTPITTNPMDFKRYSSRTTCFLRQAMLSA</sequence>